<proteinExistence type="inferred from homology"/>
<organism evidence="5 6">
    <name type="scientific">Mesobacillus foraminis</name>
    <dbReference type="NCBI Taxonomy" id="279826"/>
    <lineage>
        <taxon>Bacteria</taxon>
        <taxon>Bacillati</taxon>
        <taxon>Bacillota</taxon>
        <taxon>Bacilli</taxon>
        <taxon>Bacillales</taxon>
        <taxon>Bacillaceae</taxon>
        <taxon>Mesobacillus</taxon>
    </lineage>
</organism>
<dbReference type="GO" id="GO:0042956">
    <property type="term" value="P:maltodextrin transmembrane transport"/>
    <property type="evidence" value="ECO:0007669"/>
    <property type="project" value="TreeGrafter"/>
</dbReference>
<dbReference type="CDD" id="cd14748">
    <property type="entry name" value="PBP2_UgpB"/>
    <property type="match status" value="1"/>
</dbReference>
<sequence length="425" mass="47418">MKKRKFFKTAIALVMSVALISGCSSEGSSSSAEESGGEKVIKMWTREASAANVQEVVDKFNEEKHGFKIEVTSFPNHSFSDQFAAGLSSNDVPDILSLDLILAPYFSSIGALQDLTDKYESLSYKDQFIDAMDRLGTYEDKKYALPFSADVSALVYNKQHFKEAGLDPEKPPTTWQEMREYAKKLTTKDRYGYVFAGADLGAYAFTFLPFMWGNGGDVFNDDSTKSALKSKEALEALQYYTDLTRKDNVTPEGVVTYSWAQTQDAFTSGKASMILTGNFVINTLNKEYPDIDYGVTLIPKNEGKEHSSFAGGELIAIPNGSKYPEEAWEFIEYALSEEAQIDVFAKSGTIPIRTDLFDNQYFKEEPRYQVFAEALKVGNTPYTTKYTEIFSQPLLNAMQSALKGDVTPEEAFKKADKEINNILSN</sequence>
<comment type="caution">
    <text evidence="5">The sequence shown here is derived from an EMBL/GenBank/DDBJ whole genome shotgun (WGS) entry which is preliminary data.</text>
</comment>
<name>A0A4R2B5P2_9BACI</name>
<dbReference type="RefSeq" id="WP_241994015.1">
    <property type="nucleotide sequence ID" value="NZ_JABUHM010000010.1"/>
</dbReference>
<dbReference type="PROSITE" id="PS01037">
    <property type="entry name" value="SBP_BACTERIAL_1"/>
    <property type="match status" value="1"/>
</dbReference>
<evidence type="ECO:0000313" key="6">
    <source>
        <dbReference type="Proteomes" id="UP000295689"/>
    </source>
</evidence>
<dbReference type="EMBL" id="SLVV01000013">
    <property type="protein sequence ID" value="TCN21162.1"/>
    <property type="molecule type" value="Genomic_DNA"/>
</dbReference>
<dbReference type="PROSITE" id="PS51257">
    <property type="entry name" value="PROKAR_LIPOPROTEIN"/>
    <property type="match status" value="1"/>
</dbReference>
<dbReference type="InterPro" id="IPR006061">
    <property type="entry name" value="SBP_1_CS"/>
</dbReference>
<dbReference type="Gene3D" id="3.40.190.10">
    <property type="entry name" value="Periplasmic binding protein-like II"/>
    <property type="match status" value="2"/>
</dbReference>
<accession>A0A4R2B5P2</accession>
<protein>
    <submittedName>
        <fullName evidence="5">Multiple sugar transport system substrate-binding protein</fullName>
    </submittedName>
</protein>
<dbReference type="InterPro" id="IPR006059">
    <property type="entry name" value="SBP"/>
</dbReference>
<feature type="chain" id="PRO_5039356949" evidence="4">
    <location>
        <begin position="27"/>
        <end position="425"/>
    </location>
</feature>
<reference evidence="5 6" key="1">
    <citation type="journal article" date="2015" name="Stand. Genomic Sci.">
        <title>Genomic Encyclopedia of Bacterial and Archaeal Type Strains, Phase III: the genomes of soil and plant-associated and newly described type strains.</title>
        <authorList>
            <person name="Whitman W.B."/>
            <person name="Woyke T."/>
            <person name="Klenk H.P."/>
            <person name="Zhou Y."/>
            <person name="Lilburn T.G."/>
            <person name="Beck B.J."/>
            <person name="De Vos P."/>
            <person name="Vandamme P."/>
            <person name="Eisen J.A."/>
            <person name="Garrity G."/>
            <person name="Hugenholtz P."/>
            <person name="Kyrpides N.C."/>
        </authorList>
    </citation>
    <scope>NUCLEOTIDE SEQUENCE [LARGE SCALE GENOMIC DNA]</scope>
    <source>
        <strain evidence="5 6">CV53</strain>
    </source>
</reference>
<dbReference type="GO" id="GO:0055052">
    <property type="term" value="C:ATP-binding cassette (ABC) transporter complex, substrate-binding subunit-containing"/>
    <property type="evidence" value="ECO:0007669"/>
    <property type="project" value="TreeGrafter"/>
</dbReference>
<dbReference type="PANTHER" id="PTHR30061:SF50">
    <property type="entry name" value="MALTOSE_MALTODEXTRIN-BINDING PERIPLASMIC PROTEIN"/>
    <property type="match status" value="1"/>
</dbReference>
<evidence type="ECO:0000256" key="3">
    <source>
        <dbReference type="ARBA" id="ARBA00022729"/>
    </source>
</evidence>
<dbReference type="Proteomes" id="UP000295689">
    <property type="component" value="Unassembled WGS sequence"/>
</dbReference>
<evidence type="ECO:0000256" key="2">
    <source>
        <dbReference type="ARBA" id="ARBA00022448"/>
    </source>
</evidence>
<keyword evidence="6" id="KW-1185">Reference proteome</keyword>
<dbReference type="GO" id="GO:0015768">
    <property type="term" value="P:maltose transport"/>
    <property type="evidence" value="ECO:0007669"/>
    <property type="project" value="TreeGrafter"/>
</dbReference>
<keyword evidence="5" id="KW-0762">Sugar transport</keyword>
<dbReference type="PANTHER" id="PTHR30061">
    <property type="entry name" value="MALTOSE-BINDING PERIPLASMIC PROTEIN"/>
    <property type="match status" value="1"/>
</dbReference>
<evidence type="ECO:0000313" key="5">
    <source>
        <dbReference type="EMBL" id="TCN21162.1"/>
    </source>
</evidence>
<keyword evidence="3 4" id="KW-0732">Signal</keyword>
<dbReference type="SUPFAM" id="SSF53850">
    <property type="entry name" value="Periplasmic binding protein-like II"/>
    <property type="match status" value="1"/>
</dbReference>
<evidence type="ECO:0000256" key="4">
    <source>
        <dbReference type="SAM" id="SignalP"/>
    </source>
</evidence>
<dbReference type="GO" id="GO:0055085">
    <property type="term" value="P:transmembrane transport"/>
    <property type="evidence" value="ECO:0007669"/>
    <property type="project" value="InterPro"/>
</dbReference>
<dbReference type="Pfam" id="PF01547">
    <property type="entry name" value="SBP_bac_1"/>
    <property type="match status" value="1"/>
</dbReference>
<feature type="signal peptide" evidence="4">
    <location>
        <begin position="1"/>
        <end position="26"/>
    </location>
</feature>
<gene>
    <name evidence="5" type="ORF">EV146_11386</name>
</gene>
<dbReference type="GO" id="GO:1901982">
    <property type="term" value="F:maltose binding"/>
    <property type="evidence" value="ECO:0007669"/>
    <property type="project" value="TreeGrafter"/>
</dbReference>
<comment type="similarity">
    <text evidence="1">Belongs to the bacterial solute-binding protein 1 family.</text>
</comment>
<dbReference type="AlphaFoldDB" id="A0A4R2B5P2"/>
<keyword evidence="2" id="KW-0813">Transport</keyword>
<evidence type="ECO:0000256" key="1">
    <source>
        <dbReference type="ARBA" id="ARBA00008520"/>
    </source>
</evidence>